<comment type="caution">
    <text evidence="1">The sequence shown here is derived from an EMBL/GenBank/DDBJ whole genome shotgun (WGS) entry which is preliminary data.</text>
</comment>
<accession>A0A428KGH3</accession>
<dbReference type="AlphaFoldDB" id="A0A428KGH3"/>
<protein>
    <submittedName>
        <fullName evidence="1">Uncharacterized protein</fullName>
    </submittedName>
</protein>
<dbReference type="RefSeq" id="WP_148103428.1">
    <property type="nucleotide sequence ID" value="NZ_RWIT01000013.1"/>
</dbReference>
<sequence>MPLDMLDDLPELLRRVEKELADPTVFYMLAAHYYDRDNHPRRRHYPAVFTLHQGEVANLTVGSTDLAFDTALVRFPEDGEEHAPGPWADRFRATIPFEQLYHLMRKVVPAGQPTGKQLHFSSDDSVYYNELVYRDNYPSPWTIMSPEA</sequence>
<proteinExistence type="predicted"/>
<dbReference type="Proteomes" id="UP000273500">
    <property type="component" value="Unassembled WGS sequence"/>
</dbReference>
<dbReference type="OrthoDB" id="880069at2"/>
<dbReference type="EMBL" id="RWIT01000013">
    <property type="protein sequence ID" value="RSK45530.1"/>
    <property type="molecule type" value="Genomic_DNA"/>
</dbReference>
<gene>
    <name evidence="1" type="ORF">EI291_18225</name>
</gene>
<organism evidence="1 2">
    <name type="scientific">Hymenobacter rigui</name>
    <dbReference type="NCBI Taxonomy" id="334424"/>
    <lineage>
        <taxon>Bacteria</taxon>
        <taxon>Pseudomonadati</taxon>
        <taxon>Bacteroidota</taxon>
        <taxon>Cytophagia</taxon>
        <taxon>Cytophagales</taxon>
        <taxon>Hymenobacteraceae</taxon>
        <taxon>Hymenobacter</taxon>
    </lineage>
</organism>
<evidence type="ECO:0000313" key="2">
    <source>
        <dbReference type="Proteomes" id="UP000273500"/>
    </source>
</evidence>
<name>A0A428KGH3_9BACT</name>
<evidence type="ECO:0000313" key="1">
    <source>
        <dbReference type="EMBL" id="RSK45530.1"/>
    </source>
</evidence>
<reference evidence="1 2" key="1">
    <citation type="submission" date="2018-12" db="EMBL/GenBank/DDBJ databases">
        <authorList>
            <person name="Feng G."/>
            <person name="Zhu H."/>
        </authorList>
    </citation>
    <scope>NUCLEOTIDE SEQUENCE [LARGE SCALE GENOMIC DNA]</scope>
    <source>
        <strain evidence="1 2">KCTC 12533</strain>
    </source>
</reference>
<keyword evidence="2" id="KW-1185">Reference proteome</keyword>